<evidence type="ECO:0000256" key="2">
    <source>
        <dbReference type="ARBA" id="ARBA00022737"/>
    </source>
</evidence>
<keyword evidence="4" id="KW-0472">Membrane</keyword>
<proteinExistence type="predicted"/>
<gene>
    <name evidence="6" type="ORF">CCMP2556_LOCUS11728</name>
    <name evidence="5" type="ORF">CCMP2556_LOCUS9651</name>
</gene>
<keyword evidence="4" id="KW-1133">Transmembrane helix</keyword>
<comment type="caution">
    <text evidence="5">The sequence shown here is derived from an EMBL/GenBank/DDBJ whole genome shotgun (WGS) entry which is preliminary data.</text>
</comment>
<organism evidence="5 7">
    <name type="scientific">Durusdinium trenchii</name>
    <dbReference type="NCBI Taxonomy" id="1381693"/>
    <lineage>
        <taxon>Eukaryota</taxon>
        <taxon>Sar</taxon>
        <taxon>Alveolata</taxon>
        <taxon>Dinophyceae</taxon>
        <taxon>Suessiales</taxon>
        <taxon>Symbiodiniaceae</taxon>
        <taxon>Durusdinium</taxon>
    </lineage>
</organism>
<dbReference type="PANTHER" id="PTHR19848:SF8">
    <property type="entry name" value="F-BOX AND WD REPEAT DOMAIN CONTAINING 7"/>
    <property type="match status" value="1"/>
</dbReference>
<evidence type="ECO:0000256" key="1">
    <source>
        <dbReference type="ARBA" id="ARBA00022574"/>
    </source>
</evidence>
<evidence type="ECO:0000256" key="4">
    <source>
        <dbReference type="SAM" id="Phobius"/>
    </source>
</evidence>
<feature type="repeat" description="WD" evidence="3">
    <location>
        <begin position="561"/>
        <end position="602"/>
    </location>
</feature>
<protein>
    <submittedName>
        <fullName evidence="5">Uncharacterized protein</fullName>
    </submittedName>
</protein>
<reference evidence="5 7" key="1">
    <citation type="submission" date="2024-02" db="EMBL/GenBank/DDBJ databases">
        <authorList>
            <person name="Chen Y."/>
            <person name="Shah S."/>
            <person name="Dougan E. K."/>
            <person name="Thang M."/>
            <person name="Chan C."/>
        </authorList>
    </citation>
    <scope>NUCLEOTIDE SEQUENCE [LARGE SCALE GENOMIC DNA]</scope>
</reference>
<evidence type="ECO:0000313" key="6">
    <source>
        <dbReference type="EMBL" id="CAK9014520.1"/>
    </source>
</evidence>
<evidence type="ECO:0000313" key="7">
    <source>
        <dbReference type="Proteomes" id="UP001642484"/>
    </source>
</evidence>
<keyword evidence="1 3" id="KW-0853">WD repeat</keyword>
<dbReference type="Proteomes" id="UP001642484">
    <property type="component" value="Unassembled WGS sequence"/>
</dbReference>
<evidence type="ECO:0000313" key="5">
    <source>
        <dbReference type="EMBL" id="CAK9009414.1"/>
    </source>
</evidence>
<dbReference type="PROSITE" id="PS50082">
    <property type="entry name" value="WD_REPEATS_2"/>
    <property type="match status" value="1"/>
</dbReference>
<feature type="transmembrane region" description="Helical" evidence="4">
    <location>
        <begin position="33"/>
        <end position="54"/>
    </location>
</feature>
<dbReference type="SUPFAM" id="SSF50978">
    <property type="entry name" value="WD40 repeat-like"/>
    <property type="match status" value="1"/>
</dbReference>
<dbReference type="EMBL" id="CAXAMN010005558">
    <property type="protein sequence ID" value="CAK9014520.1"/>
    <property type="molecule type" value="Genomic_DNA"/>
</dbReference>
<dbReference type="InterPro" id="IPR015943">
    <property type="entry name" value="WD40/YVTN_repeat-like_dom_sf"/>
</dbReference>
<name>A0ABP0J5B6_9DINO</name>
<dbReference type="Gene3D" id="2.130.10.10">
    <property type="entry name" value="YVTN repeat-like/Quinoprotein amine dehydrogenase"/>
    <property type="match status" value="2"/>
</dbReference>
<dbReference type="PANTHER" id="PTHR19848">
    <property type="entry name" value="WD40 REPEAT PROTEIN"/>
    <property type="match status" value="1"/>
</dbReference>
<dbReference type="InterPro" id="IPR001680">
    <property type="entry name" value="WD40_rpt"/>
</dbReference>
<keyword evidence="2" id="KW-0677">Repeat</keyword>
<dbReference type="InterPro" id="IPR036322">
    <property type="entry name" value="WD40_repeat_dom_sf"/>
</dbReference>
<sequence length="685" mass="75476">MAEPADEVVEENESSPLSPVVSSRKAPVHWLRWASVGVFIFAILALAGAAWAYASGSSIMAPFERQLTSKVNCGKVTCGRFAQHKTYGTCDGPASSDDCQDSCCEAIRCDHIKDWSCSNEVGSGFFKRQVPEILKGLHRHSLQCKGEEQCKDRCCQSTCKATTCEEPYLCKKPYAPKKCTASECQSQCCYDKSYCGNGINAWSYACKRCKSKLEYCEQQVGDRSSFGRDQWNDRVLKLVKAGKLAPGCEEDAVTPDCRNNLKYGVLSKFLLHKSDEGVSVNTVAVVPGGTEALSGGDDEQVFKWRIADGHFLRNYSSHTAPIRQVFPLKDATFLCAATNEEAIVWLVQAGHDYKDAIEMEFTPEDPREGAGPVGVTGCIGLNSYETLLVGLTNSFAVLWEFKVDHFMPVPTDPKLEYMWQIDKDFGYYKKWPWWDKQDVVKTAVKEWEKNRFHLHDGYARRLRGNDLGNGNASRELFDMDKGTIPWLYHKLHRSSPLSPWDNTFTNLRWGDVPDTYYEPDGWGAVTVMVEIPSDTLFVIGYEDGSIRTWHSYNGFIVAVIPKAHAGAVNAMVAAPAGGNFYSAGADGFIRVWESSSGKFVREIYAAWAGPIGSLAMIPGGNAIYSGHFSGTIYLWAVDGTALCHLDTEGGKVNSLAVNDGSIGQVLTALENGEVRVYAQGGLGPG</sequence>
<accession>A0ABP0J5B6</accession>
<dbReference type="EMBL" id="CAXAMN010004447">
    <property type="protein sequence ID" value="CAK9009414.1"/>
    <property type="molecule type" value="Genomic_DNA"/>
</dbReference>
<dbReference type="SMART" id="SM00320">
    <property type="entry name" value="WD40"/>
    <property type="match status" value="6"/>
</dbReference>
<evidence type="ECO:0000256" key="3">
    <source>
        <dbReference type="PROSITE-ProRule" id="PRU00221"/>
    </source>
</evidence>
<dbReference type="Pfam" id="PF00400">
    <property type="entry name" value="WD40"/>
    <property type="match status" value="1"/>
</dbReference>
<keyword evidence="7" id="KW-1185">Reference proteome</keyword>
<keyword evidence="4" id="KW-0812">Transmembrane</keyword>
<dbReference type="PROSITE" id="PS50294">
    <property type="entry name" value="WD_REPEATS_REGION"/>
    <property type="match status" value="1"/>
</dbReference>